<accession>A0A174DLP1</accession>
<reference evidence="1 2" key="1">
    <citation type="submission" date="2015-09" db="EMBL/GenBank/DDBJ databases">
        <authorList>
            <consortium name="Pathogen Informatics"/>
        </authorList>
    </citation>
    <scope>NUCLEOTIDE SEQUENCE [LARGE SCALE GENOMIC DNA]</scope>
    <source>
        <strain evidence="1 2">2789STDY5834856</strain>
    </source>
</reference>
<dbReference type="EMBL" id="CYZX01000007">
    <property type="protein sequence ID" value="CUO26117.1"/>
    <property type="molecule type" value="Genomic_DNA"/>
</dbReference>
<dbReference type="Pfam" id="PF03415">
    <property type="entry name" value="Peptidase_C11"/>
    <property type="match status" value="1"/>
</dbReference>
<evidence type="ECO:0000313" key="2">
    <source>
        <dbReference type="Proteomes" id="UP000095594"/>
    </source>
</evidence>
<sequence length="426" mass="49798">MNIERWTILIYANGNNELEPEITKVIEKLKIENIKENFNILVQLARADEELVEKLRGTIDENHKDRWHGVRRYLLNDNGAHEVEVLENVNMADPTTLYNFLLWGIKNYPSDYVMVVLSGHGAGFIGAMTDFTHGKPYLMSLDGLVNVFYNLYKMTNKKIELLLLDSCYMNLIEVWYEFANIPFKPIKYLLVAPDNVKLEGISYVDFIRYLQEKLGIYKKSKMVLIDVIKEFNEGSKTEDELILVSLEKDKFEKLKNCVNSFVKIINENNIDIEKELQNNLKYEKINPFISVMCLSNIINSRVGYSTNEINKMLEVLKRIVIYPNIEELSKNINTGPVIYMPDSLEQFNEFKQAYTNLLFLSHNNWITILDKNREEVVKESKYIKRYDILPRPIILKRKYVLSSILEQCNDMSVKEAIAIVEMLGWD</sequence>
<protein>
    <submittedName>
        <fullName evidence="1">Peptidase C11, clostripain family</fullName>
    </submittedName>
</protein>
<dbReference type="InterPro" id="IPR005077">
    <property type="entry name" value="Peptidase_C11"/>
</dbReference>
<organism evidence="1 2">
    <name type="scientific">Clostridium disporicum</name>
    <dbReference type="NCBI Taxonomy" id="84024"/>
    <lineage>
        <taxon>Bacteria</taxon>
        <taxon>Bacillati</taxon>
        <taxon>Bacillota</taxon>
        <taxon>Clostridia</taxon>
        <taxon>Eubacteriales</taxon>
        <taxon>Clostridiaceae</taxon>
        <taxon>Clostridium</taxon>
    </lineage>
</organism>
<dbReference type="AlphaFoldDB" id="A0A174DLP1"/>
<proteinExistence type="predicted"/>
<dbReference type="RefSeq" id="WP_055264743.1">
    <property type="nucleotide sequence ID" value="NZ_CABIXQ010000007.1"/>
</dbReference>
<dbReference type="PANTHER" id="PTHR37835">
    <property type="entry name" value="ALPHA-CLOSTRIPAIN"/>
    <property type="match status" value="1"/>
</dbReference>
<evidence type="ECO:0000313" key="1">
    <source>
        <dbReference type="EMBL" id="CUO26117.1"/>
    </source>
</evidence>
<dbReference type="OrthoDB" id="5507507at2"/>
<name>A0A174DLP1_9CLOT</name>
<dbReference type="PANTHER" id="PTHR37835:SF1">
    <property type="entry name" value="ALPHA-CLOSTRIPAIN"/>
    <property type="match status" value="1"/>
</dbReference>
<dbReference type="Proteomes" id="UP000095594">
    <property type="component" value="Unassembled WGS sequence"/>
</dbReference>
<dbReference type="Gene3D" id="3.40.50.11970">
    <property type="match status" value="1"/>
</dbReference>
<gene>
    <name evidence="1" type="ORF">ERS852471_01224</name>
</gene>